<keyword evidence="1" id="KW-1133">Transmembrane helix</keyword>
<name>A0A0G0FLY6_9BACT</name>
<sequence>MINFLILTLILLVLAYLINYFLVRSFFGYKWRFFVAPGVIIHELSHAFACLICGAKIVKISFFDKEGGSVHHQKPIIPIFGPIFISIAPLVVSILIFYFLAQYIKLESSLNLTAIVSNFKMIFSVVNFSHWQNLLVVYLLLSIAVTMTPSRQDLLNITIPIIFLSVLFYLLISFTSINFSYLNFIFIGLSPILNIVIFILFECLLVSLIFYGLTKMSTS</sequence>
<feature type="transmembrane region" description="Helical" evidence="1">
    <location>
        <begin position="184"/>
        <end position="213"/>
    </location>
</feature>
<dbReference type="Pfam" id="PF13398">
    <property type="entry name" value="Peptidase_M50B"/>
    <property type="match status" value="1"/>
</dbReference>
<protein>
    <submittedName>
        <fullName evidence="2">Uncharacterized protein</fullName>
    </submittedName>
</protein>
<feature type="transmembrane region" description="Helical" evidence="1">
    <location>
        <begin position="76"/>
        <end position="101"/>
    </location>
</feature>
<gene>
    <name evidence="2" type="ORF">US31_C0001G0024</name>
</gene>
<dbReference type="Proteomes" id="UP000034508">
    <property type="component" value="Unassembled WGS sequence"/>
</dbReference>
<evidence type="ECO:0000256" key="1">
    <source>
        <dbReference type="SAM" id="Phobius"/>
    </source>
</evidence>
<keyword evidence="1" id="KW-0472">Membrane</keyword>
<reference evidence="2 3" key="1">
    <citation type="journal article" date="2015" name="Nature">
        <title>rRNA introns, odd ribosomes, and small enigmatic genomes across a large radiation of phyla.</title>
        <authorList>
            <person name="Brown C.T."/>
            <person name="Hug L.A."/>
            <person name="Thomas B.C."/>
            <person name="Sharon I."/>
            <person name="Castelle C.J."/>
            <person name="Singh A."/>
            <person name="Wilkins M.J."/>
            <person name="Williams K.H."/>
            <person name="Banfield J.F."/>
        </authorList>
    </citation>
    <scope>NUCLEOTIDE SEQUENCE [LARGE SCALE GENOMIC DNA]</scope>
</reference>
<dbReference type="EMBL" id="LBSM01000001">
    <property type="protein sequence ID" value="KKQ18837.1"/>
    <property type="molecule type" value="Genomic_DNA"/>
</dbReference>
<proteinExistence type="predicted"/>
<accession>A0A0G0FLY6</accession>
<organism evidence="2 3">
    <name type="scientific">Berkelbacteria bacterium GW2011_GWA1_36_9</name>
    <dbReference type="NCBI Taxonomy" id="1618331"/>
    <lineage>
        <taxon>Bacteria</taxon>
        <taxon>Candidatus Berkelbacteria</taxon>
    </lineage>
</organism>
<feature type="transmembrane region" description="Helical" evidence="1">
    <location>
        <begin position="153"/>
        <end position="172"/>
    </location>
</feature>
<feature type="transmembrane region" description="Helical" evidence="1">
    <location>
        <begin position="121"/>
        <end position="141"/>
    </location>
</feature>
<keyword evidence="1" id="KW-0812">Transmembrane</keyword>
<dbReference type="AlphaFoldDB" id="A0A0G0FLY6"/>
<comment type="caution">
    <text evidence="2">The sequence shown here is derived from an EMBL/GenBank/DDBJ whole genome shotgun (WGS) entry which is preliminary data.</text>
</comment>
<evidence type="ECO:0000313" key="3">
    <source>
        <dbReference type="Proteomes" id="UP000034508"/>
    </source>
</evidence>
<dbReference type="InterPro" id="IPR049500">
    <property type="entry name" value="Peptidase_M50B-like"/>
</dbReference>
<evidence type="ECO:0000313" key="2">
    <source>
        <dbReference type="EMBL" id="KKQ18837.1"/>
    </source>
</evidence>